<protein>
    <submittedName>
        <fullName evidence="2">Uncharacterized protein</fullName>
    </submittedName>
</protein>
<sequence length="66" mass="7111">MSSRPTKSKAKSPHPRQTRSAAEGGTDKRVTSERISEDLAAFRKSGGRIEVLGVTRVLTRIDGSGE</sequence>
<feature type="region of interest" description="Disordered" evidence="1">
    <location>
        <begin position="1"/>
        <end position="34"/>
    </location>
</feature>
<dbReference type="RefSeq" id="WP_180678877.1">
    <property type="nucleotide sequence ID" value="NZ_JACCKA010000072.1"/>
</dbReference>
<gene>
    <name evidence="2" type="ORF">H0E84_11965</name>
</gene>
<feature type="compositionally biased region" description="Basic residues" evidence="1">
    <location>
        <begin position="1"/>
        <end position="17"/>
    </location>
</feature>
<dbReference type="Proteomes" id="UP000578091">
    <property type="component" value="Unassembled WGS sequence"/>
</dbReference>
<comment type="caution">
    <text evidence="2">The sequence shown here is derived from an EMBL/GenBank/DDBJ whole genome shotgun (WGS) entry which is preliminary data.</text>
</comment>
<dbReference type="EMBL" id="JACCKA010000072">
    <property type="protein sequence ID" value="NZA27095.1"/>
    <property type="molecule type" value="Genomic_DNA"/>
</dbReference>
<proteinExistence type="predicted"/>
<organism evidence="2 3">
    <name type="scientific">Luteimonas salinisoli</name>
    <dbReference type="NCBI Taxonomy" id="2752307"/>
    <lineage>
        <taxon>Bacteria</taxon>
        <taxon>Pseudomonadati</taxon>
        <taxon>Pseudomonadota</taxon>
        <taxon>Gammaproteobacteria</taxon>
        <taxon>Lysobacterales</taxon>
        <taxon>Lysobacteraceae</taxon>
        <taxon>Luteimonas</taxon>
    </lineage>
</organism>
<evidence type="ECO:0000313" key="2">
    <source>
        <dbReference type="EMBL" id="NZA27095.1"/>
    </source>
</evidence>
<evidence type="ECO:0000256" key="1">
    <source>
        <dbReference type="SAM" id="MobiDB-lite"/>
    </source>
</evidence>
<feature type="compositionally biased region" description="Basic and acidic residues" evidence="1">
    <location>
        <begin position="25"/>
        <end position="34"/>
    </location>
</feature>
<dbReference type="AlphaFoldDB" id="A0A853JE18"/>
<accession>A0A853JE18</accession>
<reference evidence="2 3" key="1">
    <citation type="submission" date="2020-07" db="EMBL/GenBank/DDBJ databases">
        <title>Luteimonas sp. SJ-92.</title>
        <authorList>
            <person name="Huang X.-X."/>
            <person name="Xu L."/>
            <person name="Sun J.-Q."/>
        </authorList>
    </citation>
    <scope>NUCLEOTIDE SEQUENCE [LARGE SCALE GENOMIC DNA]</scope>
    <source>
        <strain evidence="2 3">SJ-92</strain>
    </source>
</reference>
<keyword evidence="3" id="KW-1185">Reference proteome</keyword>
<name>A0A853JE18_9GAMM</name>
<evidence type="ECO:0000313" key="3">
    <source>
        <dbReference type="Proteomes" id="UP000578091"/>
    </source>
</evidence>